<evidence type="ECO:0000256" key="1">
    <source>
        <dbReference type="SAM" id="Phobius"/>
    </source>
</evidence>
<dbReference type="Gene3D" id="3.40.50.620">
    <property type="entry name" value="HUPs"/>
    <property type="match status" value="1"/>
</dbReference>
<accession>A0A369T9E0</accession>
<evidence type="ECO:0000259" key="2">
    <source>
        <dbReference type="Pfam" id="PF02698"/>
    </source>
</evidence>
<sequence length="215" mass="23566">MAGGASGSLRRGRRRFGLLAALLACGGLLLAGWFAGFLWFVGKLPGEVAEPLRRTDAIVVLTGGSGRVRRGLDLLADKRAAKLFVSGVYRGVDVAELLRVSQRAPEELSCCVALGHEAETTHGNAIETARWVRDNGFTSLRLVTAAYHMPRSMLEFRRLMPGVEIVPHPVFPEHVKQNDWWRWPGSTYLLLGEYTKYLVAVVRVAVTPVPADSDS</sequence>
<organism evidence="3 4">
    <name type="scientific">Ferruginivarius sediminum</name>
    <dbReference type="NCBI Taxonomy" id="2661937"/>
    <lineage>
        <taxon>Bacteria</taxon>
        <taxon>Pseudomonadati</taxon>
        <taxon>Pseudomonadota</taxon>
        <taxon>Alphaproteobacteria</taxon>
        <taxon>Rhodospirillales</taxon>
        <taxon>Rhodospirillaceae</taxon>
        <taxon>Ferruginivarius</taxon>
    </lineage>
</organism>
<dbReference type="CDD" id="cd06259">
    <property type="entry name" value="YdcF-like"/>
    <property type="match status" value="1"/>
</dbReference>
<dbReference type="Proteomes" id="UP000253941">
    <property type="component" value="Unassembled WGS sequence"/>
</dbReference>
<evidence type="ECO:0000313" key="4">
    <source>
        <dbReference type="Proteomes" id="UP000253941"/>
    </source>
</evidence>
<name>A0A369T9E0_9PROT</name>
<reference evidence="3 4" key="1">
    <citation type="submission" date="2018-07" db="EMBL/GenBank/DDBJ databases">
        <title>Venubactetium sediminum gen. nov., sp. nov., isolated from a marine solar saltern.</title>
        <authorList>
            <person name="Wang S."/>
        </authorList>
    </citation>
    <scope>NUCLEOTIDE SEQUENCE [LARGE SCALE GENOMIC DNA]</scope>
    <source>
        <strain evidence="3 4">WD2A32</strain>
    </source>
</reference>
<comment type="caution">
    <text evidence="3">The sequence shown here is derived from an EMBL/GenBank/DDBJ whole genome shotgun (WGS) entry which is preliminary data.</text>
</comment>
<dbReference type="Pfam" id="PF02698">
    <property type="entry name" value="DUF218"/>
    <property type="match status" value="1"/>
</dbReference>
<dbReference type="RefSeq" id="WP_114582154.1">
    <property type="nucleotide sequence ID" value="NZ_QPMH01000008.1"/>
</dbReference>
<proteinExistence type="predicted"/>
<feature type="transmembrane region" description="Helical" evidence="1">
    <location>
        <begin position="16"/>
        <end position="41"/>
    </location>
</feature>
<feature type="domain" description="DUF218" evidence="2">
    <location>
        <begin position="56"/>
        <end position="194"/>
    </location>
</feature>
<dbReference type="EMBL" id="QPMH01000008">
    <property type="protein sequence ID" value="RDD61910.1"/>
    <property type="molecule type" value="Genomic_DNA"/>
</dbReference>
<dbReference type="InterPro" id="IPR014729">
    <property type="entry name" value="Rossmann-like_a/b/a_fold"/>
</dbReference>
<keyword evidence="4" id="KW-1185">Reference proteome</keyword>
<keyword evidence="1" id="KW-1133">Transmembrane helix</keyword>
<dbReference type="InterPro" id="IPR003848">
    <property type="entry name" value="DUF218"/>
</dbReference>
<dbReference type="AlphaFoldDB" id="A0A369T9E0"/>
<keyword evidence="1" id="KW-0472">Membrane</keyword>
<keyword evidence="1" id="KW-0812">Transmembrane</keyword>
<evidence type="ECO:0000313" key="3">
    <source>
        <dbReference type="EMBL" id="RDD61910.1"/>
    </source>
</evidence>
<protein>
    <submittedName>
        <fullName evidence="3">YdcF family protein</fullName>
    </submittedName>
</protein>
<gene>
    <name evidence="3" type="ORF">DRB17_10495</name>
</gene>